<gene>
    <name evidence="8" type="primary">pepA</name>
    <name evidence="10" type="ORF">M3N55_00720</name>
</gene>
<feature type="binding site" evidence="8">
    <location>
        <position position="271"/>
    </location>
    <ligand>
        <name>Mn(2+)</name>
        <dbReference type="ChEBI" id="CHEBI:29035"/>
        <label>2</label>
    </ligand>
</feature>
<dbReference type="Proteomes" id="UP001202550">
    <property type="component" value="Unassembled WGS sequence"/>
</dbReference>
<keyword evidence="8" id="KW-0479">Metal-binding</keyword>
<evidence type="ECO:0000313" key="10">
    <source>
        <dbReference type="EMBL" id="MCL1627243.1"/>
    </source>
</evidence>
<dbReference type="Pfam" id="PF00883">
    <property type="entry name" value="Peptidase_M17"/>
    <property type="match status" value="1"/>
</dbReference>
<proteinExistence type="inferred from homology"/>
<dbReference type="HAMAP" id="MF_00181">
    <property type="entry name" value="Cytosol_peptidase_M17"/>
    <property type="match status" value="1"/>
</dbReference>
<keyword evidence="6 8" id="KW-0378">Hydrolase</keyword>
<feature type="binding site" evidence="8">
    <location>
        <position position="330"/>
    </location>
    <ligand>
        <name>Mn(2+)</name>
        <dbReference type="ChEBI" id="CHEBI:29035"/>
        <label>1</label>
    </ligand>
</feature>
<dbReference type="InterPro" id="IPR043472">
    <property type="entry name" value="Macro_dom-like"/>
</dbReference>
<evidence type="ECO:0000256" key="4">
    <source>
        <dbReference type="ARBA" id="ARBA00022438"/>
    </source>
</evidence>
<dbReference type="InterPro" id="IPR023042">
    <property type="entry name" value="Peptidase_M17_leu_NH2_pept"/>
</dbReference>
<comment type="cofactor">
    <cofactor evidence="8">
        <name>Mn(2+)</name>
        <dbReference type="ChEBI" id="CHEBI:29035"/>
    </cofactor>
    <text evidence="8">Binds 2 manganese ions per subunit.</text>
</comment>
<comment type="function">
    <text evidence="8">Presumably involved in the processing and regular turnover of intracellular proteins. Catalyzes the removal of unsubstituted N-terminal amino acids from various peptides.</text>
</comment>
<dbReference type="EMBL" id="JALZWP010000001">
    <property type="protein sequence ID" value="MCL1627243.1"/>
    <property type="molecule type" value="Genomic_DNA"/>
</dbReference>
<name>A0ABT0LXA8_9RHOB</name>
<dbReference type="PRINTS" id="PR00481">
    <property type="entry name" value="LAMNOPPTDASE"/>
</dbReference>
<evidence type="ECO:0000259" key="9">
    <source>
        <dbReference type="PROSITE" id="PS00631"/>
    </source>
</evidence>
<feature type="binding site" evidence="8">
    <location>
        <position position="253"/>
    </location>
    <ligand>
        <name>Mn(2+)</name>
        <dbReference type="ChEBI" id="CHEBI:29035"/>
        <label>1</label>
    </ligand>
</feature>
<sequence>MTNLTALALELDHLDTHPGRVVVFADPDAPLPRAAKRCDKLTRGAVARAVGSSEFGALKPGKGMTLAYPAGLAARALQIIRLPRKATSDQLRRAGNSIGAAQGEDAALIALDTLPLREIALHAALRSYRYEAMKAAPKSPLGGLLCAVKDPEAAKPVLDDATALAQSVHLTRDLVHAPANVLNTESFAAQIAGLADIGLSVEILDRDEMEKLGMRALLAVGQASDNPPKLAIMHWKGAEGPPLCVLGKGVMFDTGGISLKPGAGMEEMTMDMGGAAVTVGLMQALALRRAPAHVIGLVGLVENMPDARAQRPGDIVRSMKGDMIEVINTDAEGRLVLCDMLHYAAERFEPRAMIDLATLTGAIIIALGHDRAGVFCNDDTLADGILGAARDAGEGAWRMPLGAEYQRQIDSRLGDVKNTGGRPAGSCTAASFLERFVPEGVPWAHLDIAGVALTKGDSAHAPKGASGWGVLTLDALIRTRFED</sequence>
<feature type="binding site" evidence="8">
    <location>
        <position position="332"/>
    </location>
    <ligand>
        <name>Mn(2+)</name>
        <dbReference type="ChEBI" id="CHEBI:29035"/>
        <label>2</label>
    </ligand>
</feature>
<dbReference type="CDD" id="cd00433">
    <property type="entry name" value="Peptidase_M17"/>
    <property type="match status" value="1"/>
</dbReference>
<dbReference type="Gene3D" id="3.40.220.10">
    <property type="entry name" value="Leucine Aminopeptidase, subunit E, domain 1"/>
    <property type="match status" value="1"/>
</dbReference>
<reference evidence="10 11" key="1">
    <citation type="submission" date="2022-05" db="EMBL/GenBank/DDBJ databases">
        <title>Seasonal and diel survey of microbial diversity of the Tyrrhenian coast.</title>
        <authorList>
            <person name="Gattoni G."/>
            <person name="Corral P."/>
        </authorList>
    </citation>
    <scope>NUCLEOTIDE SEQUENCE [LARGE SCALE GENOMIC DNA]</scope>
    <source>
        <strain evidence="10 11">V10</strain>
    </source>
</reference>
<evidence type="ECO:0000256" key="5">
    <source>
        <dbReference type="ARBA" id="ARBA00022670"/>
    </source>
</evidence>
<keyword evidence="8" id="KW-0963">Cytoplasm</keyword>
<feature type="binding site" evidence="8">
    <location>
        <position position="253"/>
    </location>
    <ligand>
        <name>Mn(2+)</name>
        <dbReference type="ChEBI" id="CHEBI:29035"/>
        <label>2</label>
    </ligand>
</feature>
<keyword evidence="7 8" id="KW-0464">Manganese</keyword>
<dbReference type="RefSeq" id="WP_249055439.1">
    <property type="nucleotide sequence ID" value="NZ_JALZWP010000001.1"/>
</dbReference>
<evidence type="ECO:0000256" key="7">
    <source>
        <dbReference type="ARBA" id="ARBA00023211"/>
    </source>
</evidence>
<evidence type="ECO:0000256" key="3">
    <source>
        <dbReference type="ARBA" id="ARBA00009528"/>
    </source>
</evidence>
<comment type="subcellular location">
    <subcellularLocation>
        <location evidence="8">Cytoplasm</location>
    </subcellularLocation>
</comment>
<dbReference type="GO" id="GO:0004177">
    <property type="term" value="F:aminopeptidase activity"/>
    <property type="evidence" value="ECO:0007669"/>
    <property type="project" value="UniProtKB-KW"/>
</dbReference>
<dbReference type="InterPro" id="IPR011356">
    <property type="entry name" value="Leucine_aapep/pepB"/>
</dbReference>
<feature type="domain" description="Cytosol aminopeptidase" evidence="9">
    <location>
        <begin position="328"/>
        <end position="335"/>
    </location>
</feature>
<evidence type="ECO:0000256" key="8">
    <source>
        <dbReference type="HAMAP-Rule" id="MF_00181"/>
    </source>
</evidence>
<dbReference type="EC" id="3.4.11.1" evidence="8"/>
<comment type="caution">
    <text evidence="10">The sequence shown here is derived from an EMBL/GenBank/DDBJ whole genome shotgun (WGS) entry which is preliminary data.</text>
</comment>
<feature type="active site" evidence="8">
    <location>
        <position position="260"/>
    </location>
</feature>
<dbReference type="Gene3D" id="3.40.630.10">
    <property type="entry name" value="Zn peptidases"/>
    <property type="match status" value="1"/>
</dbReference>
<organism evidence="10 11">
    <name type="scientific">Roseinatronobacter domitianus</name>
    <dbReference type="NCBI Taxonomy" id="2940293"/>
    <lineage>
        <taxon>Bacteria</taxon>
        <taxon>Pseudomonadati</taxon>
        <taxon>Pseudomonadota</taxon>
        <taxon>Alphaproteobacteria</taxon>
        <taxon>Rhodobacterales</taxon>
        <taxon>Paracoccaceae</taxon>
        <taxon>Roseinatronobacter</taxon>
    </lineage>
</organism>
<dbReference type="NCBIfam" id="NF002075">
    <property type="entry name" value="PRK00913.2-2"/>
    <property type="match status" value="1"/>
</dbReference>
<evidence type="ECO:0000256" key="2">
    <source>
        <dbReference type="ARBA" id="ARBA00000967"/>
    </source>
</evidence>
<comment type="catalytic activity">
    <reaction evidence="1 8">
        <text>Release of an N-terminal amino acid, Xaa-|-Yaa-, in which Xaa is preferably Leu, but may be other amino acids including Pro although not Arg or Lys, and Yaa may be Pro. Amino acid amides and methyl esters are also readily hydrolyzed, but rates on arylamides are exceedingly low.</text>
        <dbReference type="EC" id="3.4.11.1"/>
    </reaction>
</comment>
<comment type="similarity">
    <text evidence="3 8">Belongs to the peptidase M17 family.</text>
</comment>
<feature type="binding site" evidence="8">
    <location>
        <position position="248"/>
    </location>
    <ligand>
        <name>Mn(2+)</name>
        <dbReference type="ChEBI" id="CHEBI:29035"/>
        <label>2</label>
    </ligand>
</feature>
<evidence type="ECO:0000256" key="1">
    <source>
        <dbReference type="ARBA" id="ARBA00000135"/>
    </source>
</evidence>
<keyword evidence="4 8" id="KW-0031">Aminopeptidase</keyword>
<keyword evidence="5 8" id="KW-0645">Protease</keyword>
<dbReference type="SUPFAM" id="SSF53187">
    <property type="entry name" value="Zn-dependent exopeptidases"/>
    <property type="match status" value="1"/>
</dbReference>
<evidence type="ECO:0000313" key="11">
    <source>
        <dbReference type="Proteomes" id="UP001202550"/>
    </source>
</evidence>
<dbReference type="PROSITE" id="PS00631">
    <property type="entry name" value="CYTOSOL_AP"/>
    <property type="match status" value="1"/>
</dbReference>
<dbReference type="PANTHER" id="PTHR11963:SF23">
    <property type="entry name" value="CYTOSOL AMINOPEPTIDASE"/>
    <property type="match status" value="1"/>
</dbReference>
<protein>
    <recommendedName>
        <fullName evidence="8">Probable cytosol aminopeptidase</fullName>
        <ecNumber evidence="8">3.4.11.1</ecNumber>
    </recommendedName>
    <alternativeName>
        <fullName evidence="8">Leucine aminopeptidase</fullName>
        <shortName evidence="8">LAP</shortName>
        <ecNumber evidence="8">3.4.11.10</ecNumber>
    </alternativeName>
    <alternativeName>
        <fullName evidence="8">Leucyl aminopeptidase</fullName>
    </alternativeName>
</protein>
<evidence type="ECO:0000256" key="6">
    <source>
        <dbReference type="ARBA" id="ARBA00022801"/>
    </source>
</evidence>
<feature type="active site" evidence="8">
    <location>
        <position position="334"/>
    </location>
</feature>
<dbReference type="SUPFAM" id="SSF52949">
    <property type="entry name" value="Macro domain-like"/>
    <property type="match status" value="1"/>
</dbReference>
<accession>A0ABT0LXA8</accession>
<dbReference type="PANTHER" id="PTHR11963">
    <property type="entry name" value="LEUCINE AMINOPEPTIDASE-RELATED"/>
    <property type="match status" value="1"/>
</dbReference>
<keyword evidence="11" id="KW-1185">Reference proteome</keyword>
<feature type="binding site" evidence="8">
    <location>
        <position position="332"/>
    </location>
    <ligand>
        <name>Mn(2+)</name>
        <dbReference type="ChEBI" id="CHEBI:29035"/>
        <label>1</label>
    </ligand>
</feature>
<dbReference type="EC" id="3.4.11.10" evidence="8"/>
<dbReference type="InterPro" id="IPR000819">
    <property type="entry name" value="Peptidase_M17_C"/>
</dbReference>
<comment type="catalytic activity">
    <reaction evidence="2 8">
        <text>Release of an N-terminal amino acid, preferentially leucine, but not glutamic or aspartic acids.</text>
        <dbReference type="EC" id="3.4.11.10"/>
    </reaction>
</comment>
<dbReference type="NCBIfam" id="NF002077">
    <property type="entry name" value="PRK00913.2-4"/>
    <property type="match status" value="1"/>
</dbReference>